<dbReference type="AlphaFoldDB" id="A0A9D4YZV3"/>
<evidence type="ECO:0000256" key="1">
    <source>
        <dbReference type="SAM" id="MobiDB-lite"/>
    </source>
</evidence>
<accession>A0A9D4YZV3</accession>
<organism evidence="3 4">
    <name type="scientific">Chlorella vulgaris</name>
    <name type="common">Green alga</name>
    <dbReference type="NCBI Taxonomy" id="3077"/>
    <lineage>
        <taxon>Eukaryota</taxon>
        <taxon>Viridiplantae</taxon>
        <taxon>Chlorophyta</taxon>
        <taxon>core chlorophytes</taxon>
        <taxon>Trebouxiophyceae</taxon>
        <taxon>Chlorellales</taxon>
        <taxon>Chlorellaceae</taxon>
        <taxon>Chlorella clade</taxon>
        <taxon>Chlorella</taxon>
    </lineage>
</organism>
<evidence type="ECO:0000313" key="3">
    <source>
        <dbReference type="EMBL" id="KAI3434811.1"/>
    </source>
</evidence>
<protein>
    <submittedName>
        <fullName evidence="3">Uncharacterized protein</fullName>
    </submittedName>
</protein>
<keyword evidence="2" id="KW-1133">Transmembrane helix</keyword>
<keyword evidence="2" id="KW-0812">Transmembrane</keyword>
<dbReference type="EMBL" id="SIDB01000003">
    <property type="protein sequence ID" value="KAI3434811.1"/>
    <property type="molecule type" value="Genomic_DNA"/>
</dbReference>
<proteinExistence type="predicted"/>
<keyword evidence="2" id="KW-0472">Membrane</keyword>
<keyword evidence="4" id="KW-1185">Reference proteome</keyword>
<feature type="region of interest" description="Disordered" evidence="1">
    <location>
        <begin position="102"/>
        <end position="128"/>
    </location>
</feature>
<feature type="compositionally biased region" description="Low complexity" evidence="1">
    <location>
        <begin position="102"/>
        <end position="127"/>
    </location>
</feature>
<reference evidence="3" key="2">
    <citation type="submission" date="2020-11" db="EMBL/GenBank/DDBJ databases">
        <authorList>
            <person name="Cecchin M."/>
            <person name="Marcolungo L."/>
            <person name="Rossato M."/>
            <person name="Girolomoni L."/>
            <person name="Cosentino E."/>
            <person name="Cuine S."/>
            <person name="Li-Beisson Y."/>
            <person name="Delledonne M."/>
            <person name="Ballottari M."/>
        </authorList>
    </citation>
    <scope>NUCLEOTIDE SEQUENCE</scope>
    <source>
        <strain evidence="3">211/11P</strain>
        <tissue evidence="3">Whole cell</tissue>
    </source>
</reference>
<evidence type="ECO:0000313" key="4">
    <source>
        <dbReference type="Proteomes" id="UP001055712"/>
    </source>
</evidence>
<evidence type="ECO:0000256" key="2">
    <source>
        <dbReference type="SAM" id="Phobius"/>
    </source>
</evidence>
<sequence>MMKSRMLLCRLPRQNNTAPSGRRALSTEVPPGPPKQPGIASEEPLPEPPNVFATVGAMGAGALGAVFIAAVGVWGVFKISFWVASETGRSLNAEKQAAVAAPAAPPAAGSPDGAAAAQRQAGTAPAGDVKAASPLEAWRPGAQLAPSFAAAAAFARAARGAGMGAWACRRWQA</sequence>
<feature type="region of interest" description="Disordered" evidence="1">
    <location>
        <begin position="1"/>
        <end position="46"/>
    </location>
</feature>
<reference evidence="3" key="1">
    <citation type="journal article" date="2019" name="Plant J.">
        <title>Chlorella vulgaris genome assembly and annotation reveals the molecular basis for metabolic acclimation to high light conditions.</title>
        <authorList>
            <person name="Cecchin M."/>
            <person name="Marcolungo L."/>
            <person name="Rossato M."/>
            <person name="Girolomoni L."/>
            <person name="Cosentino E."/>
            <person name="Cuine S."/>
            <person name="Li-Beisson Y."/>
            <person name="Delledonne M."/>
            <person name="Ballottari M."/>
        </authorList>
    </citation>
    <scope>NUCLEOTIDE SEQUENCE</scope>
    <source>
        <strain evidence="3">211/11P</strain>
    </source>
</reference>
<feature type="transmembrane region" description="Helical" evidence="2">
    <location>
        <begin position="51"/>
        <end position="77"/>
    </location>
</feature>
<dbReference type="Proteomes" id="UP001055712">
    <property type="component" value="Unassembled WGS sequence"/>
</dbReference>
<comment type="caution">
    <text evidence="3">The sequence shown here is derived from an EMBL/GenBank/DDBJ whole genome shotgun (WGS) entry which is preliminary data.</text>
</comment>
<gene>
    <name evidence="3" type="ORF">D9Q98_002868</name>
</gene>
<name>A0A9D4YZV3_CHLVU</name>